<organism evidence="1 2">
    <name type="scientific">Tautonia plasticadhaerens</name>
    <dbReference type="NCBI Taxonomy" id="2527974"/>
    <lineage>
        <taxon>Bacteria</taxon>
        <taxon>Pseudomonadati</taxon>
        <taxon>Planctomycetota</taxon>
        <taxon>Planctomycetia</taxon>
        <taxon>Isosphaerales</taxon>
        <taxon>Isosphaeraceae</taxon>
        <taxon>Tautonia</taxon>
    </lineage>
</organism>
<dbReference type="EMBL" id="CP036426">
    <property type="protein sequence ID" value="QDV38819.1"/>
    <property type="molecule type" value="Genomic_DNA"/>
</dbReference>
<protein>
    <submittedName>
        <fullName evidence="1">Uncharacterized protein</fullName>
    </submittedName>
</protein>
<dbReference type="RefSeq" id="WP_145277614.1">
    <property type="nucleotide sequence ID" value="NZ_CP036426.1"/>
</dbReference>
<dbReference type="KEGG" id="tpla:ElP_67760"/>
<keyword evidence="2" id="KW-1185">Reference proteome</keyword>
<accession>A0A518HD83</accession>
<name>A0A518HD83_9BACT</name>
<sequence length="75" mass="8363">MPEPKLSIREAYLAMYAYLEGLYAETKADYLGGLLGGMSLLEDELSADPAAWQRWIEAVEKVRRGNVRAELGLSD</sequence>
<proteinExistence type="predicted"/>
<evidence type="ECO:0000313" key="2">
    <source>
        <dbReference type="Proteomes" id="UP000317835"/>
    </source>
</evidence>
<reference evidence="1 2" key="1">
    <citation type="submission" date="2019-02" db="EMBL/GenBank/DDBJ databases">
        <title>Deep-cultivation of Planctomycetes and their phenomic and genomic characterization uncovers novel biology.</title>
        <authorList>
            <person name="Wiegand S."/>
            <person name="Jogler M."/>
            <person name="Boedeker C."/>
            <person name="Pinto D."/>
            <person name="Vollmers J."/>
            <person name="Rivas-Marin E."/>
            <person name="Kohn T."/>
            <person name="Peeters S.H."/>
            <person name="Heuer A."/>
            <person name="Rast P."/>
            <person name="Oberbeckmann S."/>
            <person name="Bunk B."/>
            <person name="Jeske O."/>
            <person name="Meyerdierks A."/>
            <person name="Storesund J.E."/>
            <person name="Kallscheuer N."/>
            <person name="Luecker S."/>
            <person name="Lage O.M."/>
            <person name="Pohl T."/>
            <person name="Merkel B.J."/>
            <person name="Hornburger P."/>
            <person name="Mueller R.-W."/>
            <person name="Bruemmer F."/>
            <person name="Labrenz M."/>
            <person name="Spormann A.M."/>
            <person name="Op den Camp H."/>
            <person name="Overmann J."/>
            <person name="Amann R."/>
            <person name="Jetten M.S.M."/>
            <person name="Mascher T."/>
            <person name="Medema M.H."/>
            <person name="Devos D.P."/>
            <person name="Kaster A.-K."/>
            <person name="Ovreas L."/>
            <person name="Rohde M."/>
            <person name="Galperin M.Y."/>
            <person name="Jogler C."/>
        </authorList>
    </citation>
    <scope>NUCLEOTIDE SEQUENCE [LARGE SCALE GENOMIC DNA]</scope>
    <source>
        <strain evidence="1 2">ElP</strain>
    </source>
</reference>
<evidence type="ECO:0000313" key="1">
    <source>
        <dbReference type="EMBL" id="QDV38819.1"/>
    </source>
</evidence>
<dbReference type="AlphaFoldDB" id="A0A518HD83"/>
<dbReference type="Proteomes" id="UP000317835">
    <property type="component" value="Chromosome"/>
</dbReference>
<gene>
    <name evidence="1" type="ORF">ElP_67760</name>
</gene>
<dbReference type="OrthoDB" id="4350944at2"/>